<comment type="caution">
    <text evidence="2">The sequence shown here is derived from an EMBL/GenBank/DDBJ whole genome shotgun (WGS) entry which is preliminary data.</text>
</comment>
<organism evidence="2 3">
    <name type="scientific">Streptomyces celluloflavus</name>
    <dbReference type="NCBI Taxonomy" id="58344"/>
    <lineage>
        <taxon>Bacteria</taxon>
        <taxon>Bacillati</taxon>
        <taxon>Actinomycetota</taxon>
        <taxon>Actinomycetes</taxon>
        <taxon>Kitasatosporales</taxon>
        <taxon>Streptomycetaceae</taxon>
        <taxon>Streptomyces</taxon>
    </lineage>
</organism>
<protein>
    <submittedName>
        <fullName evidence="2">Uncharacterized protein</fullName>
    </submittedName>
</protein>
<name>A0ABW7RJY2_9ACTN</name>
<dbReference type="EMBL" id="JBIRGH010000023">
    <property type="protein sequence ID" value="MFH8588375.1"/>
    <property type="molecule type" value="Genomic_DNA"/>
</dbReference>
<proteinExistence type="predicted"/>
<evidence type="ECO:0000313" key="2">
    <source>
        <dbReference type="EMBL" id="MFH8588375.1"/>
    </source>
</evidence>
<sequence>MERDDRAGVAGLVGEPVYGDAVPERGFSHCGAVAPVHGDAGAALPDDFDGPADGGVRGAVGALRLVDEQGREAVGVRGAAGDPGAQAGAPEVGGFLVGDEAAVLKGDDTVRDACRFLDIAGSGEDGSALRGVAAQQAVQPGRLAR</sequence>
<dbReference type="Proteomes" id="UP001610990">
    <property type="component" value="Unassembled WGS sequence"/>
</dbReference>
<feature type="region of interest" description="Disordered" evidence="1">
    <location>
        <begin position="124"/>
        <end position="145"/>
    </location>
</feature>
<evidence type="ECO:0000256" key="1">
    <source>
        <dbReference type="SAM" id="MobiDB-lite"/>
    </source>
</evidence>
<evidence type="ECO:0000313" key="3">
    <source>
        <dbReference type="Proteomes" id="UP001610990"/>
    </source>
</evidence>
<accession>A0ABW7RJY2</accession>
<dbReference type="RefSeq" id="WP_397675440.1">
    <property type="nucleotide sequence ID" value="NZ_JBIRFW010000016.1"/>
</dbReference>
<reference evidence="2 3" key="1">
    <citation type="submission" date="2024-10" db="EMBL/GenBank/DDBJ databases">
        <title>The Natural Products Discovery Center: Release of the First 8490 Sequenced Strains for Exploring Actinobacteria Biosynthetic Diversity.</title>
        <authorList>
            <person name="Kalkreuter E."/>
            <person name="Kautsar S.A."/>
            <person name="Yang D."/>
            <person name="Bader C.D."/>
            <person name="Teijaro C.N."/>
            <person name="Fluegel L."/>
            <person name="Davis C.M."/>
            <person name="Simpson J.R."/>
            <person name="Lauterbach L."/>
            <person name="Steele A.D."/>
            <person name="Gui C."/>
            <person name="Meng S."/>
            <person name="Li G."/>
            <person name="Viehrig K."/>
            <person name="Ye F."/>
            <person name="Su P."/>
            <person name="Kiefer A.F."/>
            <person name="Nichols A."/>
            <person name="Cepeda A.J."/>
            <person name="Yan W."/>
            <person name="Fan B."/>
            <person name="Jiang Y."/>
            <person name="Adhikari A."/>
            <person name="Zheng C.-J."/>
            <person name="Schuster L."/>
            <person name="Cowan T.M."/>
            <person name="Smanski M.J."/>
            <person name="Chevrette M.G."/>
            <person name="De Carvalho L.P.S."/>
            <person name="Shen B."/>
        </authorList>
    </citation>
    <scope>NUCLEOTIDE SEQUENCE [LARGE SCALE GENOMIC DNA]</scope>
    <source>
        <strain evidence="2 3">NPDC018013</strain>
    </source>
</reference>
<gene>
    <name evidence="2" type="ORF">ACH4GP_28940</name>
</gene>
<keyword evidence="3" id="KW-1185">Reference proteome</keyword>